<dbReference type="PROSITE" id="PS51257">
    <property type="entry name" value="PROKAR_LIPOPROTEIN"/>
    <property type="match status" value="1"/>
</dbReference>
<dbReference type="Gene3D" id="2.60.40.1120">
    <property type="entry name" value="Carboxypeptidase-like, regulatory domain"/>
    <property type="match status" value="1"/>
</dbReference>
<dbReference type="OrthoDB" id="5379261at2"/>
<keyword evidence="1" id="KW-0121">Carboxypeptidase</keyword>
<keyword evidence="1" id="KW-0378">Hydrolase</keyword>
<accession>A0A540X725</accession>
<dbReference type="Proteomes" id="UP000315369">
    <property type="component" value="Unassembled WGS sequence"/>
</dbReference>
<reference evidence="1 2" key="1">
    <citation type="submission" date="2019-06" db="EMBL/GenBank/DDBJ databases">
        <authorList>
            <person name="Livingstone P."/>
            <person name="Whitworth D."/>
        </authorList>
    </citation>
    <scope>NUCLEOTIDE SEQUENCE [LARGE SCALE GENOMIC DNA]</scope>
    <source>
        <strain evidence="1 2">AM401</strain>
    </source>
</reference>
<dbReference type="SUPFAM" id="SSF49464">
    <property type="entry name" value="Carboxypeptidase regulatory domain-like"/>
    <property type="match status" value="1"/>
</dbReference>
<dbReference type="InterPro" id="IPR008969">
    <property type="entry name" value="CarboxyPept-like_regulatory"/>
</dbReference>
<evidence type="ECO:0000313" key="2">
    <source>
        <dbReference type="Proteomes" id="UP000315369"/>
    </source>
</evidence>
<dbReference type="EMBL" id="VIFM01000013">
    <property type="protein sequence ID" value="TQF17081.1"/>
    <property type="molecule type" value="Genomic_DNA"/>
</dbReference>
<organism evidence="1 2">
    <name type="scientific">Myxococcus llanfairpwllgwyngyllgogerychwyrndrobwllllantysiliogogogochensis</name>
    <dbReference type="NCBI Taxonomy" id="2590453"/>
    <lineage>
        <taxon>Bacteria</taxon>
        <taxon>Pseudomonadati</taxon>
        <taxon>Myxococcota</taxon>
        <taxon>Myxococcia</taxon>
        <taxon>Myxococcales</taxon>
        <taxon>Cystobacterineae</taxon>
        <taxon>Myxococcaceae</taxon>
        <taxon>Myxococcus</taxon>
    </lineage>
</organism>
<dbReference type="GO" id="GO:0004180">
    <property type="term" value="F:carboxypeptidase activity"/>
    <property type="evidence" value="ECO:0007669"/>
    <property type="project" value="UniProtKB-KW"/>
</dbReference>
<protein>
    <submittedName>
        <fullName evidence="1">Carboxypeptidase regulatory-like domain-containing protein</fullName>
    </submittedName>
</protein>
<keyword evidence="1" id="KW-0645">Protease</keyword>
<comment type="caution">
    <text evidence="1">The sequence shown here is derived from an EMBL/GenBank/DDBJ whole genome shotgun (WGS) entry which is preliminary data.</text>
</comment>
<keyword evidence="2" id="KW-1185">Reference proteome</keyword>
<evidence type="ECO:0000313" key="1">
    <source>
        <dbReference type="EMBL" id="TQF17081.1"/>
    </source>
</evidence>
<proteinExistence type="predicted"/>
<name>A0A540X725_9BACT</name>
<dbReference type="RefSeq" id="WP_141641294.1">
    <property type="nucleotide sequence ID" value="NZ_VIFM01000013.1"/>
</dbReference>
<dbReference type="AlphaFoldDB" id="A0A540X725"/>
<sequence>MSLSRIAGKQWLWLCGLLGGAVVLGGGCGAPDAEVEPQPSVEQARPLVQCTPSSTGLTACGVVTTATGAPVAGAMVDLRGIGTLTAADGSFSVSAPAPMGSALTITAPGYMPHVGAITRNVLGARFVLHTLHRQTFTGGTPTVADPRSGASIQVNLSALQGPSGEQPLPPFTVGVRYIDTGLLAMPGADAAINRAGQTVFLESRGAIYTEVRDAKGTLLKLRAGATARIFIPLTNDMAGSAPSSIALWSMGVGTNVWNQQATPATRAPNPTQCGVRETVTCDPDDCSRISSTGFGGNTSEIGFVNADIEKTNPACLRVVVNAASLPPGTVLPICLELEIPIPTGGTQTRNMCVGAGTDVLYNLPANVNVTVRQASGFGCPPPPSGSVTVNTGAPWGGAGVPASPGQCNGVLTLPPLP</sequence>
<gene>
    <name evidence="1" type="ORF">FJV41_05270</name>
</gene>